<keyword evidence="3" id="KW-1185">Reference proteome</keyword>
<dbReference type="InterPro" id="IPR041581">
    <property type="entry name" value="Glyoxalase_6"/>
</dbReference>
<dbReference type="Proteomes" id="UP000292027">
    <property type="component" value="Unassembled WGS sequence"/>
</dbReference>
<accession>A0A4V2FWN8</accession>
<dbReference type="RefSeq" id="WP_130448234.1">
    <property type="nucleotide sequence ID" value="NZ_SHKR01000016.1"/>
</dbReference>
<evidence type="ECO:0000313" key="3">
    <source>
        <dbReference type="Proteomes" id="UP000292027"/>
    </source>
</evidence>
<dbReference type="PANTHER" id="PTHR35908:SF1">
    <property type="entry name" value="CONSERVED PROTEIN"/>
    <property type="match status" value="1"/>
</dbReference>
<dbReference type="OrthoDB" id="15077at2"/>
<dbReference type="Pfam" id="PF18029">
    <property type="entry name" value="Glyoxalase_6"/>
    <property type="match status" value="1"/>
</dbReference>
<reference evidence="2 3" key="1">
    <citation type="journal article" date="2015" name="Stand. Genomic Sci.">
        <title>Genomic Encyclopedia of Bacterial and Archaeal Type Strains, Phase III: the genomes of soil and plant-associated and newly described type strains.</title>
        <authorList>
            <person name="Whitman W.B."/>
            <person name="Woyke T."/>
            <person name="Klenk H.P."/>
            <person name="Zhou Y."/>
            <person name="Lilburn T.G."/>
            <person name="Beck B.J."/>
            <person name="De Vos P."/>
            <person name="Vandamme P."/>
            <person name="Eisen J.A."/>
            <person name="Garrity G."/>
            <person name="Hugenholtz P."/>
            <person name="Kyrpides N.C."/>
        </authorList>
    </citation>
    <scope>NUCLEOTIDE SEQUENCE [LARGE SCALE GENOMIC DNA]</scope>
    <source>
        <strain evidence="2 3">VKM Ac-2540</strain>
    </source>
</reference>
<dbReference type="EMBL" id="SHKR01000016">
    <property type="protein sequence ID" value="RZU10486.1"/>
    <property type="molecule type" value="Genomic_DNA"/>
</dbReference>
<dbReference type="AlphaFoldDB" id="A0A4V2FWN8"/>
<protein>
    <submittedName>
        <fullName evidence="2">4a-hydroxytetrahydrobiopterin dehydratase</fullName>
    </submittedName>
</protein>
<organism evidence="2 3">
    <name type="scientific">Kribbella rubisoli</name>
    <dbReference type="NCBI Taxonomy" id="3075929"/>
    <lineage>
        <taxon>Bacteria</taxon>
        <taxon>Bacillati</taxon>
        <taxon>Actinomycetota</taxon>
        <taxon>Actinomycetes</taxon>
        <taxon>Propionibacteriales</taxon>
        <taxon>Kribbellaceae</taxon>
        <taxon>Kribbella</taxon>
    </lineage>
</organism>
<feature type="domain" description="Glyoxalase-like" evidence="1">
    <location>
        <begin position="86"/>
        <end position="189"/>
    </location>
</feature>
<dbReference type="PANTHER" id="PTHR35908">
    <property type="entry name" value="HYPOTHETICAL FUSION PROTEIN"/>
    <property type="match status" value="1"/>
</dbReference>
<comment type="caution">
    <text evidence="2">The sequence shown here is derived from an EMBL/GenBank/DDBJ whole genome shotgun (WGS) entry which is preliminary data.</text>
</comment>
<gene>
    <name evidence="2" type="ORF">EV645_6950</name>
</gene>
<dbReference type="Gene3D" id="3.10.180.10">
    <property type="entry name" value="2,3-Dihydroxybiphenyl 1,2-Dioxygenase, domain 1"/>
    <property type="match status" value="1"/>
</dbReference>
<sequence length="194" mass="20503">MVLADWRKMVQAQQARFVTASLAEGARFVQAVGEACSDADQVPELRLGATYVDVSCRDEGVAAQISAIAADHGLTADPAAVAQLEIALDTADLAEVGPFWAAVLTGSSDAFKGNDIIDPMGRVPTLWFQGTSPHSAPRQRFHLDLWLPPEVVPDRIKAGLAAGGTVVYDDEAPAFTVLADPQGNKVCLCTSEGR</sequence>
<name>A0A4V2FWN8_9ACTN</name>
<evidence type="ECO:0000313" key="2">
    <source>
        <dbReference type="EMBL" id="RZU10486.1"/>
    </source>
</evidence>
<dbReference type="InterPro" id="IPR029068">
    <property type="entry name" value="Glyas_Bleomycin-R_OHBP_Dase"/>
</dbReference>
<proteinExistence type="predicted"/>
<evidence type="ECO:0000259" key="1">
    <source>
        <dbReference type="Pfam" id="PF18029"/>
    </source>
</evidence>